<evidence type="ECO:0000256" key="10">
    <source>
        <dbReference type="PIRSR" id="PIRSR001084-2"/>
    </source>
</evidence>
<dbReference type="GO" id="GO:0005975">
    <property type="term" value="P:carbohydrate metabolic process"/>
    <property type="evidence" value="ECO:0007669"/>
    <property type="project" value="InterPro"/>
</dbReference>
<dbReference type="eggNOG" id="COG1874">
    <property type="taxonomic scope" value="Bacteria"/>
</dbReference>
<dbReference type="PANTHER" id="PTHR36447:SF2">
    <property type="entry name" value="BETA-GALACTOSIDASE YESZ"/>
    <property type="match status" value="1"/>
</dbReference>
<evidence type="ECO:0000256" key="6">
    <source>
        <dbReference type="ARBA" id="ARBA00022833"/>
    </source>
</evidence>
<feature type="binding site" evidence="11">
    <location>
        <position position="118"/>
    </location>
    <ligand>
        <name>Zn(2+)</name>
        <dbReference type="ChEBI" id="CHEBI:29105"/>
    </ligand>
</feature>
<dbReference type="Gene3D" id="3.40.50.880">
    <property type="match status" value="1"/>
</dbReference>
<proteinExistence type="inferred from homology"/>
<evidence type="ECO:0000259" key="13">
    <source>
        <dbReference type="Pfam" id="PF08532"/>
    </source>
</evidence>
<dbReference type="OrthoDB" id="9800974at2"/>
<evidence type="ECO:0000256" key="5">
    <source>
        <dbReference type="ARBA" id="ARBA00022801"/>
    </source>
</evidence>
<dbReference type="Gene3D" id="2.60.40.1180">
    <property type="entry name" value="Golgi alpha-mannosidase II"/>
    <property type="match status" value="1"/>
</dbReference>
<dbReference type="InterPro" id="IPR013780">
    <property type="entry name" value="Glyco_hydro_b"/>
</dbReference>
<dbReference type="STRING" id="488538.SAR116_1194"/>
<feature type="active site" description="Nucleophile" evidence="9">
    <location>
        <position position="330"/>
    </location>
</feature>
<gene>
    <name evidence="14" type="ordered locus">SAR116_1194</name>
</gene>
<dbReference type="KEGG" id="apb:SAR116_1194"/>
<feature type="binding site" evidence="10">
    <location>
        <position position="338"/>
    </location>
    <ligand>
        <name>substrate</name>
    </ligand>
</feature>
<sequence length="664" mass="74164">MSSASESHAQFPALGVCYYPEHWPEDMWEADAKAMVAAGISWVRIAEFAWSRIEPQRDNFTWDWLDRAVKTLGDAGLKITMCTPTATPPKWLIDEMPDMIAIEADGTPRRFGSRRHYCFSHLGYRAESRRITQAIAARYGQMDAVAAWQTDNEYGCHDTIYSYSAAAKAGFQAWLADHYGTVAELNKAWGNVFWSMEVGDFSEVELPNLTVTEANPAHNLDFRRYSTAAVVTFNREQTDILRRLSPDRPIAHNYMGEFAQFDHRPVAADLDIASWDSYPLGMLQNMQSYPSANTERDQKTYADCMRTGEPDFQAFHHDLYRGMGRLWIMEQQPGPVNWAKYNPVPRAGAVRMWSWEAIAHGAELVSYFRWRQAPFAQEQMHAGLMLRNNEPAVGLAEAKQFASELDLLDGADTIQAPIALIHDYEADWISALDGQSDDFAYLPLMLDFYRAIRRHGGSVDIIGPHDDISGYALVIVPCLMHVPDSLAHQIEHFDGQLLIGPRTGAKTIDFQLPKNLAPGPLASVTGVTITRVDAVPASQTISVSDDEILGNFKIWREHVTAQGTVLAMGEDGYPAVIKSNRTSYLAGWPDAALANNVISQAMQQAGITTHEMPGYLRVRQRGNKLIFVNYGDQMMTIPNSFSGTFILGMQDVPPAGVSIMHVDS</sequence>
<dbReference type="GO" id="GO:0009341">
    <property type="term" value="C:beta-galactosidase complex"/>
    <property type="evidence" value="ECO:0007669"/>
    <property type="project" value="InterPro"/>
</dbReference>
<dbReference type="PIRSF" id="PIRSF001084">
    <property type="entry name" value="B-galactosidase"/>
    <property type="match status" value="1"/>
</dbReference>
<dbReference type="SUPFAM" id="SSF52317">
    <property type="entry name" value="Class I glutamine amidotransferase-like"/>
    <property type="match status" value="1"/>
</dbReference>
<dbReference type="InterPro" id="IPR013738">
    <property type="entry name" value="Beta_galactosidase_Trimer"/>
</dbReference>
<evidence type="ECO:0000256" key="3">
    <source>
        <dbReference type="ARBA" id="ARBA00012756"/>
    </source>
</evidence>
<evidence type="ECO:0000256" key="7">
    <source>
        <dbReference type="ARBA" id="ARBA00023295"/>
    </source>
</evidence>
<dbReference type="AlphaFoldDB" id="D5BT39"/>
<keyword evidence="5 8" id="KW-0378">Hydrolase</keyword>
<evidence type="ECO:0000256" key="11">
    <source>
        <dbReference type="PIRSR" id="PIRSR001084-3"/>
    </source>
</evidence>
<dbReference type="CDD" id="cd03143">
    <property type="entry name" value="A4_beta-galactosidase_middle_domain"/>
    <property type="match status" value="1"/>
</dbReference>
<dbReference type="PANTHER" id="PTHR36447">
    <property type="entry name" value="BETA-GALACTOSIDASE GANA"/>
    <property type="match status" value="1"/>
</dbReference>
<feature type="domain" description="Glycoside hydrolase family 42 N-terminal" evidence="12">
    <location>
        <begin position="17"/>
        <end position="406"/>
    </location>
</feature>
<protein>
    <recommendedName>
        <fullName evidence="3 8">Beta-galactosidase</fullName>
        <shortName evidence="8">Beta-gal</shortName>
        <ecNumber evidence="3 8">3.2.1.23</ecNumber>
    </recommendedName>
</protein>
<feature type="binding site" evidence="10">
    <location>
        <position position="152"/>
    </location>
    <ligand>
        <name>substrate</name>
    </ligand>
</feature>
<feature type="domain" description="Beta-galactosidase trimerisation" evidence="13">
    <location>
        <begin position="417"/>
        <end position="607"/>
    </location>
</feature>
<dbReference type="InterPro" id="IPR029062">
    <property type="entry name" value="Class_I_gatase-like"/>
</dbReference>
<dbReference type="InterPro" id="IPR013529">
    <property type="entry name" value="Glyco_hydro_42_N"/>
</dbReference>
<dbReference type="EMBL" id="CP001751">
    <property type="protein sequence ID" value="ADE39436.1"/>
    <property type="molecule type" value="Genomic_DNA"/>
</dbReference>
<dbReference type="SUPFAM" id="SSF51445">
    <property type="entry name" value="(Trans)glycosidases"/>
    <property type="match status" value="1"/>
</dbReference>
<dbReference type="GO" id="GO:0046872">
    <property type="term" value="F:metal ion binding"/>
    <property type="evidence" value="ECO:0007669"/>
    <property type="project" value="UniProtKB-KW"/>
</dbReference>
<comment type="similarity">
    <text evidence="2 8">Belongs to the glycosyl hydrolase 42 family.</text>
</comment>
<dbReference type="InterPro" id="IPR017853">
    <property type="entry name" value="GH"/>
</dbReference>
<keyword evidence="6 11" id="KW-0862">Zinc</keyword>
<dbReference type="Pfam" id="PF08532">
    <property type="entry name" value="Glyco_hydro_42M"/>
    <property type="match status" value="1"/>
</dbReference>
<keyword evidence="4 11" id="KW-0479">Metal-binding</keyword>
<dbReference type="RefSeq" id="WP_013046065.1">
    <property type="nucleotide sequence ID" value="NC_014010.1"/>
</dbReference>
<dbReference type="GO" id="GO:0004565">
    <property type="term" value="F:beta-galactosidase activity"/>
    <property type="evidence" value="ECO:0007669"/>
    <property type="project" value="UniProtKB-EC"/>
</dbReference>
<feature type="binding site" evidence="10">
    <location>
        <position position="114"/>
    </location>
    <ligand>
        <name>substrate</name>
    </ligand>
</feature>
<dbReference type="HOGENOM" id="CLU_012430_1_0_5"/>
<dbReference type="CAZy" id="GH42">
    <property type="family name" value="Glycoside Hydrolase Family 42"/>
</dbReference>
<comment type="catalytic activity">
    <reaction evidence="1 8">
        <text>Hydrolysis of terminal non-reducing beta-D-galactose residues in beta-D-galactosides.</text>
        <dbReference type="EC" id="3.2.1.23"/>
    </reaction>
</comment>
<evidence type="ECO:0000256" key="4">
    <source>
        <dbReference type="ARBA" id="ARBA00022723"/>
    </source>
</evidence>
<dbReference type="Proteomes" id="UP000007460">
    <property type="component" value="Chromosome"/>
</dbReference>
<dbReference type="EC" id="3.2.1.23" evidence="3 8"/>
<evidence type="ECO:0000256" key="8">
    <source>
        <dbReference type="PIRNR" id="PIRNR001084"/>
    </source>
</evidence>
<evidence type="ECO:0000256" key="2">
    <source>
        <dbReference type="ARBA" id="ARBA00005940"/>
    </source>
</evidence>
<dbReference type="InterPro" id="IPR003476">
    <property type="entry name" value="Glyco_hydro_42"/>
</dbReference>
<evidence type="ECO:0000313" key="14">
    <source>
        <dbReference type="EMBL" id="ADE39436.1"/>
    </source>
</evidence>
<evidence type="ECO:0000256" key="9">
    <source>
        <dbReference type="PIRSR" id="PIRSR001084-1"/>
    </source>
</evidence>
<accession>D5BT39</accession>
<name>D5BT39_PUNMI</name>
<organism evidence="14 15">
    <name type="scientific">Puniceispirillum marinum (strain IMCC1322)</name>
    <dbReference type="NCBI Taxonomy" id="488538"/>
    <lineage>
        <taxon>Bacteria</taxon>
        <taxon>Pseudomonadati</taxon>
        <taxon>Pseudomonadota</taxon>
        <taxon>Alphaproteobacteria</taxon>
        <taxon>Candidatus Puniceispirillales</taxon>
        <taxon>Candidatus Puniceispirillaceae</taxon>
        <taxon>Candidatus Puniceispirillum</taxon>
    </lineage>
</organism>
<keyword evidence="15" id="KW-1185">Reference proteome</keyword>
<evidence type="ECO:0000256" key="1">
    <source>
        <dbReference type="ARBA" id="ARBA00001412"/>
    </source>
</evidence>
<evidence type="ECO:0000313" key="15">
    <source>
        <dbReference type="Proteomes" id="UP000007460"/>
    </source>
</evidence>
<dbReference type="Pfam" id="PF02449">
    <property type="entry name" value="Glyco_hydro_42"/>
    <property type="match status" value="1"/>
</dbReference>
<feature type="active site" description="Proton donor" evidence="9">
    <location>
        <position position="153"/>
    </location>
</feature>
<keyword evidence="7 8" id="KW-0326">Glycosidase</keyword>
<dbReference type="Gene3D" id="3.20.20.80">
    <property type="entry name" value="Glycosidases"/>
    <property type="match status" value="1"/>
</dbReference>
<reference evidence="14 15" key="1">
    <citation type="journal article" date="2010" name="J. Bacteriol.">
        <title>Complete genome sequence of "Candidatus Puniceispirillum marinum" IMCC1322, a representative of the SAR116 clade in the Alphaproteobacteria.</title>
        <authorList>
            <person name="Oh H.M."/>
            <person name="Kwon K.K."/>
            <person name="Kang I."/>
            <person name="Kang S.G."/>
            <person name="Lee J.H."/>
            <person name="Kim S.J."/>
            <person name="Cho J.C."/>
        </authorList>
    </citation>
    <scope>NUCLEOTIDE SEQUENCE [LARGE SCALE GENOMIC DNA]</scope>
    <source>
        <strain evidence="14 15">IMCC1322</strain>
    </source>
</reference>
<evidence type="ECO:0000259" key="12">
    <source>
        <dbReference type="Pfam" id="PF02449"/>
    </source>
</evidence>